<evidence type="ECO:0000256" key="5">
    <source>
        <dbReference type="ARBA" id="ARBA00022927"/>
    </source>
</evidence>
<comment type="caution">
    <text evidence="10">The sequence shown here is derived from an EMBL/GenBank/DDBJ whole genome shotgun (WGS) entry which is preliminary data.</text>
</comment>
<keyword evidence="4 9" id="KW-0256">Endoplasmic reticulum</keyword>
<dbReference type="Pfam" id="PF03878">
    <property type="entry name" value="YIF1"/>
    <property type="match status" value="1"/>
</dbReference>
<evidence type="ECO:0000256" key="7">
    <source>
        <dbReference type="ARBA" id="ARBA00023034"/>
    </source>
</evidence>
<dbReference type="GO" id="GO:0005793">
    <property type="term" value="C:endoplasmic reticulum-Golgi intermediate compartment"/>
    <property type="evidence" value="ECO:0007669"/>
    <property type="project" value="UniProtKB-UniRule"/>
</dbReference>
<evidence type="ECO:0000256" key="4">
    <source>
        <dbReference type="ARBA" id="ARBA00022824"/>
    </source>
</evidence>
<evidence type="ECO:0000313" key="10">
    <source>
        <dbReference type="EMBL" id="KAL1513055.1"/>
    </source>
</evidence>
<feature type="transmembrane region" description="Helical" evidence="9">
    <location>
        <begin position="263"/>
        <end position="296"/>
    </location>
</feature>
<comment type="subcellular location">
    <subcellularLocation>
        <location evidence="9">Endoplasmic reticulum membrane</location>
        <topology evidence="9">Multi-pass membrane protein</topology>
    </subcellularLocation>
    <subcellularLocation>
        <location evidence="9">Golgi apparatus membrane</location>
        <topology evidence="9">Multi-pass membrane protein</topology>
    </subcellularLocation>
</comment>
<evidence type="ECO:0000256" key="3">
    <source>
        <dbReference type="ARBA" id="ARBA00022692"/>
    </source>
</evidence>
<keyword evidence="6 9" id="KW-1133">Transmembrane helix</keyword>
<feature type="transmembrane region" description="Helical" evidence="9">
    <location>
        <begin position="323"/>
        <end position="344"/>
    </location>
</feature>
<evidence type="ECO:0000256" key="1">
    <source>
        <dbReference type="ARBA" id="ARBA00009727"/>
    </source>
</evidence>
<keyword evidence="5 9" id="KW-0653">Protein transport</keyword>
<organism evidence="10 11">
    <name type="scientific">Hypothenemus hampei</name>
    <name type="common">Coffee berry borer</name>
    <dbReference type="NCBI Taxonomy" id="57062"/>
    <lineage>
        <taxon>Eukaryota</taxon>
        <taxon>Metazoa</taxon>
        <taxon>Ecdysozoa</taxon>
        <taxon>Arthropoda</taxon>
        <taxon>Hexapoda</taxon>
        <taxon>Insecta</taxon>
        <taxon>Pterygota</taxon>
        <taxon>Neoptera</taxon>
        <taxon>Endopterygota</taxon>
        <taxon>Coleoptera</taxon>
        <taxon>Polyphaga</taxon>
        <taxon>Cucujiformia</taxon>
        <taxon>Curculionidae</taxon>
        <taxon>Scolytinae</taxon>
        <taxon>Hypothenemus</taxon>
    </lineage>
</organism>
<name>A0ABD1F661_HYPHA</name>
<gene>
    <name evidence="10" type="ORF">ABEB36_002534</name>
</gene>
<proteinExistence type="inferred from homology"/>
<feature type="transmembrane region" description="Helical" evidence="9">
    <location>
        <begin position="189"/>
        <end position="208"/>
    </location>
</feature>
<keyword evidence="8 9" id="KW-0472">Membrane</keyword>
<feature type="transmembrane region" description="Helical" evidence="9">
    <location>
        <begin position="220"/>
        <end position="243"/>
    </location>
</feature>
<comment type="similarity">
    <text evidence="1 9">Belongs to the YIF1 family.</text>
</comment>
<dbReference type="InterPro" id="IPR005578">
    <property type="entry name" value="Yif1_fam"/>
</dbReference>
<dbReference type="GO" id="GO:0006888">
    <property type="term" value="P:endoplasmic reticulum to Golgi vesicle-mediated transport"/>
    <property type="evidence" value="ECO:0007669"/>
    <property type="project" value="UniProtKB-UniRule"/>
</dbReference>
<evidence type="ECO:0000313" key="11">
    <source>
        <dbReference type="Proteomes" id="UP001566132"/>
    </source>
</evidence>
<evidence type="ECO:0000256" key="9">
    <source>
        <dbReference type="RuleBase" id="RU368073"/>
    </source>
</evidence>
<comment type="function">
    <text evidence="9">Has a role in transport between endoplasmic reticulum and Golgi.</text>
</comment>
<protein>
    <recommendedName>
        <fullName evidence="9">Protein YIF1</fullName>
    </recommendedName>
</protein>
<keyword evidence="3 9" id="KW-0812">Transmembrane</keyword>
<dbReference type="GO" id="GO:0000139">
    <property type="term" value="C:Golgi membrane"/>
    <property type="evidence" value="ECO:0007669"/>
    <property type="project" value="UniProtKB-SubCell"/>
</dbReference>
<evidence type="ECO:0000256" key="6">
    <source>
        <dbReference type="ARBA" id="ARBA00022989"/>
    </source>
</evidence>
<reference evidence="10 11" key="1">
    <citation type="submission" date="2024-05" db="EMBL/GenBank/DDBJ databases">
        <title>Genetic variation in Jamaican populations of the coffee berry borer (Hypothenemus hampei).</title>
        <authorList>
            <person name="Errbii M."/>
            <person name="Myrie A."/>
        </authorList>
    </citation>
    <scope>NUCLEOTIDE SEQUENCE [LARGE SCALE GENOMIC DNA]</scope>
    <source>
        <strain evidence="10">JA-Hopewell-2020-01-JO</strain>
        <tissue evidence="10">Whole body</tissue>
    </source>
</reference>
<keyword evidence="11" id="KW-1185">Reference proteome</keyword>
<evidence type="ECO:0000256" key="8">
    <source>
        <dbReference type="ARBA" id="ARBA00023136"/>
    </source>
</evidence>
<dbReference type="PANTHER" id="PTHR14083">
    <property type="entry name" value="YIP1 INTERACTING FACTOR HOMOLOG YIF1 PROTEIN"/>
    <property type="match status" value="1"/>
</dbReference>
<dbReference type="AlphaFoldDB" id="A0ABD1F661"/>
<dbReference type="GO" id="GO:0015031">
    <property type="term" value="P:protein transport"/>
    <property type="evidence" value="ECO:0007669"/>
    <property type="project" value="UniProtKB-KW"/>
</dbReference>
<keyword evidence="7 9" id="KW-0333">Golgi apparatus</keyword>
<accession>A0ABD1F661</accession>
<dbReference type="GO" id="GO:0005789">
    <property type="term" value="C:endoplasmic reticulum membrane"/>
    <property type="evidence" value="ECO:0007669"/>
    <property type="project" value="UniProtKB-SubCell"/>
</dbReference>
<evidence type="ECO:0000256" key="2">
    <source>
        <dbReference type="ARBA" id="ARBA00022448"/>
    </source>
</evidence>
<dbReference type="PANTHER" id="PTHR14083:SF0">
    <property type="entry name" value="YIP1D-INTERACTING FACTOR 1, ISOFORM C"/>
    <property type="match status" value="1"/>
</dbReference>
<dbReference type="EMBL" id="JBDJPC010000002">
    <property type="protein sequence ID" value="KAL1513055.1"/>
    <property type="molecule type" value="Genomic_DNA"/>
</dbReference>
<dbReference type="Proteomes" id="UP001566132">
    <property type="component" value="Unassembled WGS sequence"/>
</dbReference>
<sequence length="356" mass="39574">MNYNANAGPRAATFGKKVKRVSDTSAMGYSPYNAQNPQQNLYPNLGAEVPLPPGNFQQGYGNQVPLQGQSFGNITPVAPAANFSSPGPQQYQNTFPIAPNLGVLGQPVVQDMAMQYGQQLAGAGKTILKQEVEKYVSVSTLKYYFAVDTRYVLTKLALLFFPFTHSDWSVKYEQDTPIQPRYEINVPDLYIPSMAYITYVLVAGLVLGMQNKFSPEQIGITASSALAWCLIELAIYKTILYIFQVETSLRTLDLLAYSGYKYVGTIICILISLITGKIGFYASLIYTNLALAFFLVRSLKVQVLSEHGQQKDHSYTGHKRRRYFLLFVAGAQSFLSWWLSFHLIPTDSSIPVTTQG</sequence>
<keyword evidence="2 9" id="KW-0813">Transport</keyword>